<name>A0ACB7YHE3_9ERIC</name>
<evidence type="ECO:0000313" key="1">
    <source>
        <dbReference type="EMBL" id="KAH7852905.1"/>
    </source>
</evidence>
<comment type="caution">
    <text evidence="1">The sequence shown here is derived from an EMBL/GenBank/DDBJ whole genome shotgun (WGS) entry which is preliminary data.</text>
</comment>
<keyword evidence="2" id="KW-1185">Reference proteome</keyword>
<dbReference type="Proteomes" id="UP000828048">
    <property type="component" value="Chromosome 8"/>
</dbReference>
<dbReference type="EMBL" id="CM037158">
    <property type="protein sequence ID" value="KAH7852905.1"/>
    <property type="molecule type" value="Genomic_DNA"/>
</dbReference>
<organism evidence="1 2">
    <name type="scientific">Vaccinium darrowii</name>
    <dbReference type="NCBI Taxonomy" id="229202"/>
    <lineage>
        <taxon>Eukaryota</taxon>
        <taxon>Viridiplantae</taxon>
        <taxon>Streptophyta</taxon>
        <taxon>Embryophyta</taxon>
        <taxon>Tracheophyta</taxon>
        <taxon>Spermatophyta</taxon>
        <taxon>Magnoliopsida</taxon>
        <taxon>eudicotyledons</taxon>
        <taxon>Gunneridae</taxon>
        <taxon>Pentapetalae</taxon>
        <taxon>asterids</taxon>
        <taxon>Ericales</taxon>
        <taxon>Ericaceae</taxon>
        <taxon>Vaccinioideae</taxon>
        <taxon>Vaccinieae</taxon>
        <taxon>Vaccinium</taxon>
    </lineage>
</organism>
<reference evidence="1 2" key="1">
    <citation type="journal article" date="2021" name="Hortic Res">
        <title>High-quality reference genome and annotation aids understanding of berry development for evergreen blueberry (Vaccinium darrowii).</title>
        <authorList>
            <person name="Yu J."/>
            <person name="Hulse-Kemp A.M."/>
            <person name="Babiker E."/>
            <person name="Staton M."/>
        </authorList>
    </citation>
    <scope>NUCLEOTIDE SEQUENCE [LARGE SCALE GENOMIC DNA]</scope>
    <source>
        <strain evidence="2">cv. NJ 8807/NJ 8810</strain>
        <tissue evidence="1">Young leaf</tissue>
    </source>
</reference>
<accession>A0ACB7YHE3</accession>
<sequence>MKSISRCLGLGLTNGSRRNNTRRDGGEEKSMYINQKIENQEREKRSQILCLPRDIIFHIFFLLPFKFVLRLKCVCKAWHAMITDPSFGNLHWENAHTRDPSMGILICHVGTNHHLHLSCLELGGGIKTLVTKPDLDTSYLQVSPSVNGLVCLSNTYDVHICNPKTRDFVTLPPHPRLLLFGRLGVGFGYSPSTKEYKVVVSIGPLNEQECKCGVIALGSRSWRTVTRNIPYRVLTNPVGVDGSIYWIGLPFGNTSTFTIVAFNVGTEEFVIIDLPPGMLDDTDYLHVRLARLMGTFCVVNGKETDMRNLDLEIWMLKENDHRRNHHHQWIVTHRILLDPFEFVFTYFIDFLCIYNGKLVLRPMGKDKAWLSCDLVTGAVEIIFSTDRLNYPSTEITTAFEESSTSLPATYLSKNEPLM</sequence>
<protein>
    <submittedName>
        <fullName evidence="1">Uncharacterized protein</fullName>
    </submittedName>
</protein>
<proteinExistence type="predicted"/>
<evidence type="ECO:0000313" key="2">
    <source>
        <dbReference type="Proteomes" id="UP000828048"/>
    </source>
</evidence>
<gene>
    <name evidence="1" type="ORF">Vadar_030697</name>
</gene>